<organism evidence="2 3">
    <name type="scientific">Ramalina farinacea</name>
    <dbReference type="NCBI Taxonomy" id="258253"/>
    <lineage>
        <taxon>Eukaryota</taxon>
        <taxon>Fungi</taxon>
        <taxon>Dikarya</taxon>
        <taxon>Ascomycota</taxon>
        <taxon>Pezizomycotina</taxon>
        <taxon>Lecanoromycetes</taxon>
        <taxon>OSLEUM clade</taxon>
        <taxon>Lecanoromycetidae</taxon>
        <taxon>Lecanorales</taxon>
        <taxon>Lecanorineae</taxon>
        <taxon>Ramalinaceae</taxon>
        <taxon>Ramalina</taxon>
    </lineage>
</organism>
<dbReference type="PANTHER" id="PTHR38790">
    <property type="entry name" value="2EXR DOMAIN-CONTAINING PROTEIN-RELATED"/>
    <property type="match status" value="1"/>
</dbReference>
<evidence type="ECO:0000313" key="3">
    <source>
        <dbReference type="Proteomes" id="UP001161017"/>
    </source>
</evidence>
<dbReference type="EMBL" id="JAPUFD010000013">
    <property type="protein sequence ID" value="MDI1490846.1"/>
    <property type="molecule type" value="Genomic_DNA"/>
</dbReference>
<gene>
    <name evidence="2" type="ORF">OHK93_002051</name>
</gene>
<name>A0AA43TTE6_9LECA</name>
<sequence>MVGPSPEEWSVIPYGAEHTPDAELDYGERSIHLKVLRACRQLYNEGNQVLWTTNTFSFTNGNSFYYFCDHLKSNQKNLLRSLRLNFGWDDEEDIPPWELPVFSPPSLWNSALRVQILKTLKAVTQLQLVIHMARDADHWQWVKSEFGITDALGASDPETFVRFASLLQRDTRRVAEGAASRTPGESAMKLSILPLAEVSVLMHAEELAIGWSHQQRCRGQPKLWSIEDQQQFAGIIRDRLLAGGGMKAYDDGVKAWRAFQKEYKSKEKERKACKKSQLHAAMLHEARLLSAALHAP</sequence>
<dbReference type="Pfam" id="PF24864">
    <property type="entry name" value="DUF7730"/>
    <property type="match status" value="1"/>
</dbReference>
<proteinExistence type="predicted"/>
<dbReference type="Proteomes" id="UP001161017">
    <property type="component" value="Unassembled WGS sequence"/>
</dbReference>
<feature type="domain" description="DUF7730" evidence="1">
    <location>
        <begin position="29"/>
        <end position="149"/>
    </location>
</feature>
<keyword evidence="3" id="KW-1185">Reference proteome</keyword>
<reference evidence="2" key="1">
    <citation type="journal article" date="2023" name="Genome Biol. Evol.">
        <title>First Whole Genome Sequence and Flow Cytometry Genome Size Data for the Lichen-Forming Fungus Ramalina farinacea (Ascomycota).</title>
        <authorList>
            <person name="Llewellyn T."/>
            <person name="Mian S."/>
            <person name="Hill R."/>
            <person name="Leitch I.J."/>
            <person name="Gaya E."/>
        </authorList>
    </citation>
    <scope>NUCLEOTIDE SEQUENCE</scope>
    <source>
        <strain evidence="2">LIQ254RAFAR</strain>
    </source>
</reference>
<evidence type="ECO:0000313" key="2">
    <source>
        <dbReference type="EMBL" id="MDI1490846.1"/>
    </source>
</evidence>
<protein>
    <recommendedName>
        <fullName evidence="1">DUF7730 domain-containing protein</fullName>
    </recommendedName>
</protein>
<dbReference type="InterPro" id="IPR056632">
    <property type="entry name" value="DUF7730"/>
</dbReference>
<accession>A0AA43TTE6</accession>
<evidence type="ECO:0000259" key="1">
    <source>
        <dbReference type="Pfam" id="PF24864"/>
    </source>
</evidence>
<comment type="caution">
    <text evidence="2">The sequence shown here is derived from an EMBL/GenBank/DDBJ whole genome shotgun (WGS) entry which is preliminary data.</text>
</comment>
<dbReference type="AlphaFoldDB" id="A0AA43TTE6"/>